<gene>
    <name evidence="3" type="ORF">HNR42_002155</name>
</gene>
<feature type="compositionally biased region" description="Basic and acidic residues" evidence="1">
    <location>
        <begin position="291"/>
        <end position="304"/>
    </location>
</feature>
<evidence type="ECO:0000313" key="3">
    <source>
        <dbReference type="EMBL" id="MBB6098720.1"/>
    </source>
</evidence>
<dbReference type="AlphaFoldDB" id="A0A841I2T3"/>
<keyword evidence="4" id="KW-1185">Reference proteome</keyword>
<protein>
    <recommendedName>
        <fullName evidence="2">DUF4097 domain-containing protein</fullName>
    </recommendedName>
</protein>
<dbReference type="Proteomes" id="UP000569951">
    <property type="component" value="Unassembled WGS sequence"/>
</dbReference>
<reference evidence="3 4" key="1">
    <citation type="submission" date="2020-08" db="EMBL/GenBank/DDBJ databases">
        <title>Genomic Encyclopedia of Type Strains, Phase IV (KMG-IV): sequencing the most valuable type-strain genomes for metagenomic binning, comparative biology and taxonomic classification.</title>
        <authorList>
            <person name="Goeker M."/>
        </authorList>
    </citation>
    <scope>NUCLEOTIDE SEQUENCE [LARGE SCALE GENOMIC DNA]</scope>
    <source>
        <strain evidence="3 4">DSM 21458</strain>
    </source>
</reference>
<feature type="region of interest" description="Disordered" evidence="1">
    <location>
        <begin position="262"/>
        <end position="304"/>
    </location>
</feature>
<sequence>MTQEPSFEQRVRELVNEGKLTPEEAEQLLGTRRDIIPVEPTQAGSNVSIKLISGDITVRGSEDIQQPRVLRGGEDIELIPTHDGWRVHQRPDREEGSLFERILQGLNRLRSIKVELEIPRRTPHLEVNAVVGDVDIEQVSGFVTAKLQAGDLTLRGVGGFDVSAKAGDIDIYAHVTEGRHRVDAVAGDVDLRLSPSSSAKVTVDMAAGDVTGHDFAIAKRSGGVVGGRYDGVLGAGTADITLNLTAGDVKVRLDPNIQPVRGAAAPAAPTAPTAPAAPVAPTAPAQPSFERASDEGVRFEKKEL</sequence>
<proteinExistence type="predicted"/>
<dbReference type="RefSeq" id="WP_183987414.1">
    <property type="nucleotide sequence ID" value="NZ_JACHHG010000007.1"/>
</dbReference>
<feature type="domain" description="DUF4097" evidence="2">
    <location>
        <begin position="46"/>
        <end position="252"/>
    </location>
</feature>
<dbReference type="Pfam" id="PF13349">
    <property type="entry name" value="DUF4097"/>
    <property type="match status" value="1"/>
</dbReference>
<comment type="caution">
    <text evidence="3">The sequence shown here is derived from an EMBL/GenBank/DDBJ whole genome shotgun (WGS) entry which is preliminary data.</text>
</comment>
<organism evidence="3 4">
    <name type="scientific">Deinobacterium chartae</name>
    <dbReference type="NCBI Taxonomy" id="521158"/>
    <lineage>
        <taxon>Bacteria</taxon>
        <taxon>Thermotogati</taxon>
        <taxon>Deinococcota</taxon>
        <taxon>Deinococci</taxon>
        <taxon>Deinococcales</taxon>
        <taxon>Deinococcaceae</taxon>
        <taxon>Deinobacterium</taxon>
    </lineage>
</organism>
<evidence type="ECO:0000259" key="2">
    <source>
        <dbReference type="Pfam" id="PF13349"/>
    </source>
</evidence>
<feature type="compositionally biased region" description="Low complexity" evidence="1">
    <location>
        <begin position="263"/>
        <end position="285"/>
    </location>
</feature>
<evidence type="ECO:0000313" key="4">
    <source>
        <dbReference type="Proteomes" id="UP000569951"/>
    </source>
</evidence>
<dbReference type="EMBL" id="JACHHG010000007">
    <property type="protein sequence ID" value="MBB6098720.1"/>
    <property type="molecule type" value="Genomic_DNA"/>
</dbReference>
<evidence type="ECO:0000256" key="1">
    <source>
        <dbReference type="SAM" id="MobiDB-lite"/>
    </source>
</evidence>
<name>A0A841I2T3_9DEIO</name>
<dbReference type="InterPro" id="IPR025164">
    <property type="entry name" value="Toastrack_DUF4097"/>
</dbReference>
<accession>A0A841I2T3</accession>